<gene>
    <name evidence="2" type="ORF">C4K04_3803</name>
</gene>
<feature type="transmembrane region" description="Helical" evidence="1">
    <location>
        <begin position="12"/>
        <end position="30"/>
    </location>
</feature>
<reference evidence="2 3" key="1">
    <citation type="submission" date="2018-03" db="EMBL/GenBank/DDBJ databases">
        <title>Diversity of phytobeneficial traits revealed by whole-genome analysis of worldwide-isolated phenazine-producing Pseudomonas spp.</title>
        <authorList>
            <person name="Biessy A."/>
            <person name="Novinscak A."/>
            <person name="Blom J."/>
            <person name="Leger G."/>
            <person name="Thomashow L.S."/>
            <person name="Cazorla F.M."/>
            <person name="Josic D."/>
            <person name="Filion M."/>
        </authorList>
    </citation>
    <scope>NUCLEOTIDE SEQUENCE [LARGE SCALE GENOMIC DNA]</scope>
    <source>
        <strain evidence="2 3">B25</strain>
    </source>
</reference>
<organism evidence="2 3">
    <name type="scientific">Pseudomonas chlororaphis</name>
    <dbReference type="NCBI Taxonomy" id="587753"/>
    <lineage>
        <taxon>Bacteria</taxon>
        <taxon>Pseudomonadati</taxon>
        <taxon>Pseudomonadota</taxon>
        <taxon>Gammaproteobacteria</taxon>
        <taxon>Pseudomonadales</taxon>
        <taxon>Pseudomonadaceae</taxon>
        <taxon>Pseudomonas</taxon>
    </lineage>
</organism>
<proteinExistence type="predicted"/>
<dbReference type="AlphaFoldDB" id="A0A3G7TQT6"/>
<protein>
    <submittedName>
        <fullName evidence="2">Uncharacterized protein</fullName>
    </submittedName>
</protein>
<keyword evidence="1" id="KW-0812">Transmembrane</keyword>
<evidence type="ECO:0000313" key="3">
    <source>
        <dbReference type="Proteomes" id="UP000268048"/>
    </source>
</evidence>
<keyword evidence="1" id="KW-0472">Membrane</keyword>
<sequence length="45" mass="5093">MSRGKGGYVSSLADIRLSFFPGLLSFWHFYPFSDSGKMLSIMCVR</sequence>
<dbReference type="EMBL" id="CP027753">
    <property type="protein sequence ID" value="AZE49473.1"/>
    <property type="molecule type" value="Genomic_DNA"/>
</dbReference>
<name>A0A3G7TQT6_9PSED</name>
<keyword evidence="1" id="KW-1133">Transmembrane helix</keyword>
<evidence type="ECO:0000256" key="1">
    <source>
        <dbReference type="SAM" id="Phobius"/>
    </source>
</evidence>
<evidence type="ECO:0000313" key="2">
    <source>
        <dbReference type="EMBL" id="AZE49473.1"/>
    </source>
</evidence>
<dbReference type="Proteomes" id="UP000268048">
    <property type="component" value="Chromosome"/>
</dbReference>
<accession>A0A3G7TQT6</accession>